<accession>A0A9P0D2S1</accession>
<dbReference type="Proteomes" id="UP001153636">
    <property type="component" value="Chromosome 4"/>
</dbReference>
<evidence type="ECO:0000256" key="1">
    <source>
        <dbReference type="SAM" id="MobiDB-lite"/>
    </source>
</evidence>
<feature type="compositionally biased region" description="Basic and acidic residues" evidence="1">
    <location>
        <begin position="26"/>
        <end position="41"/>
    </location>
</feature>
<organism evidence="2 3">
    <name type="scientific">Psylliodes chrysocephalus</name>
    <dbReference type="NCBI Taxonomy" id="3402493"/>
    <lineage>
        <taxon>Eukaryota</taxon>
        <taxon>Metazoa</taxon>
        <taxon>Ecdysozoa</taxon>
        <taxon>Arthropoda</taxon>
        <taxon>Hexapoda</taxon>
        <taxon>Insecta</taxon>
        <taxon>Pterygota</taxon>
        <taxon>Neoptera</taxon>
        <taxon>Endopterygota</taxon>
        <taxon>Coleoptera</taxon>
        <taxon>Polyphaga</taxon>
        <taxon>Cucujiformia</taxon>
        <taxon>Chrysomeloidea</taxon>
        <taxon>Chrysomelidae</taxon>
        <taxon>Galerucinae</taxon>
        <taxon>Alticini</taxon>
        <taxon>Psylliodes</taxon>
    </lineage>
</organism>
<name>A0A9P0D2S1_9CUCU</name>
<feature type="region of interest" description="Disordered" evidence="1">
    <location>
        <begin position="26"/>
        <end position="97"/>
    </location>
</feature>
<dbReference type="EMBL" id="OV651816">
    <property type="protein sequence ID" value="CAH1109434.1"/>
    <property type="molecule type" value="Genomic_DNA"/>
</dbReference>
<reference evidence="2" key="1">
    <citation type="submission" date="2022-01" db="EMBL/GenBank/DDBJ databases">
        <authorList>
            <person name="King R."/>
        </authorList>
    </citation>
    <scope>NUCLEOTIDE SEQUENCE</scope>
</reference>
<feature type="compositionally biased region" description="Acidic residues" evidence="1">
    <location>
        <begin position="56"/>
        <end position="93"/>
    </location>
</feature>
<dbReference type="AlphaFoldDB" id="A0A9P0D2S1"/>
<keyword evidence="3" id="KW-1185">Reference proteome</keyword>
<sequence>MFVSRDFARELAIRRTILQNNRFAQDRTVPESHVGSSHELDLISNENSPEKGVLENQDEEDPFAASDENNEEYDPNIEEDNNSDTSEDTEAGEVDLSHQHSSLTRLIQQCLPISIQKYNDLKKLCTNEVIPSEFHQWYLSLPMSTTVKNRNAEPSVDSESEED</sequence>
<dbReference type="OrthoDB" id="6761515at2759"/>
<proteinExistence type="predicted"/>
<evidence type="ECO:0000313" key="2">
    <source>
        <dbReference type="EMBL" id="CAH1109434.1"/>
    </source>
</evidence>
<protein>
    <submittedName>
        <fullName evidence="2">Uncharacterized protein</fullName>
    </submittedName>
</protein>
<evidence type="ECO:0000313" key="3">
    <source>
        <dbReference type="Proteomes" id="UP001153636"/>
    </source>
</evidence>
<gene>
    <name evidence="2" type="ORF">PSYICH_LOCUS10475</name>
</gene>